<dbReference type="InterPro" id="IPR009061">
    <property type="entry name" value="DNA-bd_dom_put_sf"/>
</dbReference>
<keyword evidence="2" id="KW-0175">Coiled coil</keyword>
<keyword evidence="5" id="KW-1185">Reference proteome</keyword>
<dbReference type="EMBL" id="AP027734">
    <property type="protein sequence ID" value="BDZ54939.1"/>
    <property type="molecule type" value="Genomic_DNA"/>
</dbReference>
<gene>
    <name evidence="4" type="ORF">GCM10025870_20120</name>
</gene>
<dbReference type="Pfam" id="PF13411">
    <property type="entry name" value="MerR_1"/>
    <property type="match status" value="1"/>
</dbReference>
<dbReference type="Proteomes" id="UP001321477">
    <property type="component" value="Chromosome"/>
</dbReference>
<evidence type="ECO:0000259" key="3">
    <source>
        <dbReference type="PROSITE" id="PS50937"/>
    </source>
</evidence>
<dbReference type="PANTHER" id="PTHR30204:SF58">
    <property type="entry name" value="HTH-TYPE TRANSCRIPTIONAL REGULATOR YFMP"/>
    <property type="match status" value="1"/>
</dbReference>
<protein>
    <submittedName>
        <fullName evidence="4">Transcriptional regulator</fullName>
    </submittedName>
</protein>
<dbReference type="PANTHER" id="PTHR30204">
    <property type="entry name" value="REDOX-CYCLING DRUG-SENSING TRANSCRIPTIONAL ACTIVATOR SOXR"/>
    <property type="match status" value="1"/>
</dbReference>
<dbReference type="InterPro" id="IPR047057">
    <property type="entry name" value="MerR_fam"/>
</dbReference>
<dbReference type="InterPro" id="IPR000551">
    <property type="entry name" value="MerR-type_HTH_dom"/>
</dbReference>
<feature type="coiled-coil region" evidence="2">
    <location>
        <begin position="74"/>
        <end position="101"/>
    </location>
</feature>
<sequence>MQVDGESPLFVISIAAELAGMHPQTLRQYDRMGLVSPKRTAGKSRRYSMRDVAQLREIQQLSSEGVSLEGIRRVLGLENEVSELRGRVRELERALADEMLNRPGRRVFAAGSAGEVVSLRTGTRVRRENAVVVWRPLERD</sequence>
<evidence type="ECO:0000313" key="5">
    <source>
        <dbReference type="Proteomes" id="UP001321477"/>
    </source>
</evidence>
<accession>A0ABN6YD39</accession>
<keyword evidence="1" id="KW-0238">DNA-binding</keyword>
<dbReference type="RefSeq" id="WP_234660201.1">
    <property type="nucleotide sequence ID" value="NZ_AP027734.1"/>
</dbReference>
<dbReference type="PROSITE" id="PS50937">
    <property type="entry name" value="HTH_MERR_2"/>
    <property type="match status" value="1"/>
</dbReference>
<dbReference type="NCBIfam" id="NF047375">
    <property type="entry name" value="HeatShock_HspR"/>
    <property type="match status" value="1"/>
</dbReference>
<dbReference type="SUPFAM" id="SSF46955">
    <property type="entry name" value="Putative DNA-binding domain"/>
    <property type="match status" value="1"/>
</dbReference>
<proteinExistence type="predicted"/>
<evidence type="ECO:0000256" key="1">
    <source>
        <dbReference type="ARBA" id="ARBA00023125"/>
    </source>
</evidence>
<dbReference type="SMART" id="SM00422">
    <property type="entry name" value="HTH_MERR"/>
    <property type="match status" value="1"/>
</dbReference>
<name>A0ABN6YD39_9MICO</name>
<dbReference type="Gene3D" id="1.10.1660.10">
    <property type="match status" value="1"/>
</dbReference>
<evidence type="ECO:0000313" key="4">
    <source>
        <dbReference type="EMBL" id="BDZ54939.1"/>
    </source>
</evidence>
<evidence type="ECO:0000256" key="2">
    <source>
        <dbReference type="SAM" id="Coils"/>
    </source>
</evidence>
<reference evidence="5" key="1">
    <citation type="journal article" date="2019" name="Int. J. Syst. Evol. Microbiol.">
        <title>The Global Catalogue of Microorganisms (GCM) 10K type strain sequencing project: providing services to taxonomists for standard genome sequencing and annotation.</title>
        <authorList>
            <consortium name="The Broad Institute Genomics Platform"/>
            <consortium name="The Broad Institute Genome Sequencing Center for Infectious Disease"/>
            <person name="Wu L."/>
            <person name="Ma J."/>
        </authorList>
    </citation>
    <scope>NUCLEOTIDE SEQUENCE [LARGE SCALE GENOMIC DNA]</scope>
    <source>
        <strain evidence="5">NBRC 109019</strain>
    </source>
</reference>
<organism evidence="4 5">
    <name type="scientific">Agromyces marinus</name>
    <dbReference type="NCBI Taxonomy" id="1389020"/>
    <lineage>
        <taxon>Bacteria</taxon>
        <taxon>Bacillati</taxon>
        <taxon>Actinomycetota</taxon>
        <taxon>Actinomycetes</taxon>
        <taxon>Micrococcales</taxon>
        <taxon>Microbacteriaceae</taxon>
        <taxon>Agromyces</taxon>
    </lineage>
</organism>
<feature type="domain" description="HTH merR-type" evidence="3">
    <location>
        <begin position="9"/>
        <end position="77"/>
    </location>
</feature>